<dbReference type="EnsemblPlants" id="QL07p005723:mrna">
    <property type="protein sequence ID" value="QL07p005723:mrna"/>
    <property type="gene ID" value="QL07p005723"/>
</dbReference>
<dbReference type="AlphaFoldDB" id="A0A7N2M396"/>
<dbReference type="Gramene" id="QL07p005723:mrna">
    <property type="protein sequence ID" value="QL07p005723:mrna"/>
    <property type="gene ID" value="QL07p005723"/>
</dbReference>
<name>A0A7N2M396_QUELO</name>
<evidence type="ECO:0000313" key="2">
    <source>
        <dbReference type="Proteomes" id="UP000594261"/>
    </source>
</evidence>
<keyword evidence="2" id="KW-1185">Reference proteome</keyword>
<proteinExistence type="predicted"/>
<protein>
    <recommendedName>
        <fullName evidence="3">RNase H type-1 domain-containing protein</fullName>
    </recommendedName>
</protein>
<dbReference type="Proteomes" id="UP000594261">
    <property type="component" value="Chromosome 7"/>
</dbReference>
<dbReference type="InParanoid" id="A0A7N2M396"/>
<organism evidence="1 2">
    <name type="scientific">Quercus lobata</name>
    <name type="common">Valley oak</name>
    <dbReference type="NCBI Taxonomy" id="97700"/>
    <lineage>
        <taxon>Eukaryota</taxon>
        <taxon>Viridiplantae</taxon>
        <taxon>Streptophyta</taxon>
        <taxon>Embryophyta</taxon>
        <taxon>Tracheophyta</taxon>
        <taxon>Spermatophyta</taxon>
        <taxon>Magnoliopsida</taxon>
        <taxon>eudicotyledons</taxon>
        <taxon>Gunneridae</taxon>
        <taxon>Pentapetalae</taxon>
        <taxon>rosids</taxon>
        <taxon>fabids</taxon>
        <taxon>Fagales</taxon>
        <taxon>Fagaceae</taxon>
        <taxon>Quercus</taxon>
    </lineage>
</organism>
<sequence length="197" mass="22620">MNKALVAKMTWNVVNNSDKMWVMAFKKKYVRNRKFMKMSILKGVSWAPQSIFECRKVISKGLCHRIGNGLNTWIFEDSWVPNEPRFIPQARCGISIDVHLVADLIDQDTKQWDKEALKEQNERSSKDVVWSPPPRSWIKLNFDVAICEEKTTVAVAGRDIVGNLLLAWLEQFESGNSLLGETRVAWCAIRCAMNEAF</sequence>
<reference evidence="1 2" key="1">
    <citation type="journal article" date="2016" name="G3 (Bethesda)">
        <title>First Draft Assembly and Annotation of the Genome of a California Endemic Oak Quercus lobata Nee (Fagaceae).</title>
        <authorList>
            <person name="Sork V.L."/>
            <person name="Fitz-Gibbon S.T."/>
            <person name="Puiu D."/>
            <person name="Crepeau M."/>
            <person name="Gugger P.F."/>
            <person name="Sherman R."/>
            <person name="Stevens K."/>
            <person name="Langley C.H."/>
            <person name="Pellegrini M."/>
            <person name="Salzberg S.L."/>
        </authorList>
    </citation>
    <scope>NUCLEOTIDE SEQUENCE [LARGE SCALE GENOMIC DNA]</scope>
    <source>
        <strain evidence="1 2">cv. SW786</strain>
    </source>
</reference>
<reference evidence="1" key="2">
    <citation type="submission" date="2021-01" db="UniProtKB">
        <authorList>
            <consortium name="EnsemblPlants"/>
        </authorList>
    </citation>
    <scope>IDENTIFICATION</scope>
</reference>
<evidence type="ECO:0008006" key="3">
    <source>
        <dbReference type="Google" id="ProtNLM"/>
    </source>
</evidence>
<evidence type="ECO:0000313" key="1">
    <source>
        <dbReference type="EnsemblPlants" id="QL07p005723:mrna"/>
    </source>
</evidence>
<accession>A0A7N2M396</accession>
<dbReference type="EMBL" id="LRBV02000007">
    <property type="status" value="NOT_ANNOTATED_CDS"/>
    <property type="molecule type" value="Genomic_DNA"/>
</dbReference>